<organism evidence="1 2">
    <name type="scientific">Luteimonas salinilitoris</name>
    <dbReference type="NCBI Taxonomy" id="3237697"/>
    <lineage>
        <taxon>Bacteria</taxon>
        <taxon>Pseudomonadati</taxon>
        <taxon>Pseudomonadota</taxon>
        <taxon>Gammaproteobacteria</taxon>
        <taxon>Lysobacterales</taxon>
        <taxon>Lysobacteraceae</taxon>
        <taxon>Luteimonas</taxon>
    </lineage>
</organism>
<evidence type="ECO:0008006" key="3">
    <source>
        <dbReference type="Google" id="ProtNLM"/>
    </source>
</evidence>
<gene>
    <name evidence="1" type="ORF">AB6713_05830</name>
</gene>
<dbReference type="EMBL" id="JBFWIC010000005">
    <property type="protein sequence ID" value="MEZ0474136.1"/>
    <property type="molecule type" value="Genomic_DNA"/>
</dbReference>
<evidence type="ECO:0000313" key="1">
    <source>
        <dbReference type="EMBL" id="MEZ0474136.1"/>
    </source>
</evidence>
<keyword evidence="2" id="KW-1185">Reference proteome</keyword>
<protein>
    <recommendedName>
        <fullName evidence="3">DUF1579 domain-containing protein</fullName>
    </recommendedName>
</protein>
<dbReference type="RefSeq" id="WP_370564131.1">
    <property type="nucleotide sequence ID" value="NZ_JBFWIB010000006.1"/>
</dbReference>
<proteinExistence type="predicted"/>
<dbReference type="Proteomes" id="UP001566331">
    <property type="component" value="Unassembled WGS sequence"/>
</dbReference>
<reference evidence="1 2" key="1">
    <citation type="submission" date="2024-07" db="EMBL/GenBank/DDBJ databases">
        <title>Luteimonas salilacus sp. nov., isolated from the shore soil of Salt Lake in Tibet of China.</title>
        <authorList>
            <person name="Zhang X."/>
            <person name="Li A."/>
        </authorList>
    </citation>
    <scope>NUCLEOTIDE SEQUENCE [LARGE SCALE GENOMIC DNA]</scope>
    <source>
        <strain evidence="1 2">B3-2-R+30</strain>
    </source>
</reference>
<comment type="caution">
    <text evidence="1">The sequence shown here is derived from an EMBL/GenBank/DDBJ whole genome shotgun (WGS) entry which is preliminary data.</text>
</comment>
<evidence type="ECO:0000313" key="2">
    <source>
        <dbReference type="Proteomes" id="UP001566331"/>
    </source>
</evidence>
<sequence length="162" mass="18520">MQAAHDDRDGRHDFDFLHGRWRVRNERLGTRLAGAQDWDRFDAEQVCRPVLRGLGNVDEFVSDWGGGLLGMTLRLFDPQARQWSLYWASNRDGILEAPVVGGFEHGVGSFYGMDRHQGRTVLARFIWNDITADGAHWQQGLSTDGGASWETNWHMYFTRLPA</sequence>
<accession>A0ABV4HN35</accession>
<name>A0ABV4HN35_9GAMM</name>